<proteinExistence type="predicted"/>
<evidence type="ECO:0000313" key="2">
    <source>
        <dbReference type="EMBL" id="KAB1258071.1"/>
    </source>
</evidence>
<sequence length="135" mass="14601">MDLGIESCAGLKLLSEIEYGASAITGCITNEEATTEVEDGALQPHCTHTSRLNSASRGPHQATQTRNLAAGRDSDTTQWHHPRGDEPSKTQTSRPVASKPWNCAQAQFMPLANQVPCQPEEAALGLMERETMAQK</sequence>
<dbReference type="Proteomes" id="UP000299084">
    <property type="component" value="Unassembled WGS sequence"/>
</dbReference>
<protein>
    <submittedName>
        <fullName evidence="2">Uncharacterized protein</fullName>
    </submittedName>
</protein>
<feature type="compositionally biased region" description="Polar residues" evidence="1">
    <location>
        <begin position="46"/>
        <end position="67"/>
    </location>
</feature>
<gene>
    <name evidence="2" type="ORF">Cadr_000022791</name>
</gene>
<name>A0A5N4CGM3_CAMDR</name>
<dbReference type="AlphaFoldDB" id="A0A5N4CGM3"/>
<dbReference type="EMBL" id="JWIN03000025">
    <property type="protein sequence ID" value="KAB1258071.1"/>
    <property type="molecule type" value="Genomic_DNA"/>
</dbReference>
<comment type="caution">
    <text evidence="2">The sequence shown here is derived from an EMBL/GenBank/DDBJ whole genome shotgun (WGS) entry which is preliminary data.</text>
</comment>
<reference evidence="2 3" key="1">
    <citation type="journal article" date="2019" name="Mol. Ecol. Resour.">
        <title>Improving Illumina assemblies with Hi-C and long reads: an example with the North African dromedary.</title>
        <authorList>
            <person name="Elbers J.P."/>
            <person name="Rogers M.F."/>
            <person name="Perelman P.L."/>
            <person name="Proskuryakova A.A."/>
            <person name="Serdyukova N.A."/>
            <person name="Johnson W.E."/>
            <person name="Horin P."/>
            <person name="Corander J."/>
            <person name="Murphy D."/>
            <person name="Burger P.A."/>
        </authorList>
    </citation>
    <scope>NUCLEOTIDE SEQUENCE [LARGE SCALE GENOMIC DNA]</scope>
    <source>
        <strain evidence="2">Drom800</strain>
        <tissue evidence="2">Blood</tissue>
    </source>
</reference>
<keyword evidence="3" id="KW-1185">Reference proteome</keyword>
<organism evidence="2 3">
    <name type="scientific">Camelus dromedarius</name>
    <name type="common">Dromedary</name>
    <name type="synonym">Arabian camel</name>
    <dbReference type="NCBI Taxonomy" id="9838"/>
    <lineage>
        <taxon>Eukaryota</taxon>
        <taxon>Metazoa</taxon>
        <taxon>Chordata</taxon>
        <taxon>Craniata</taxon>
        <taxon>Vertebrata</taxon>
        <taxon>Euteleostomi</taxon>
        <taxon>Mammalia</taxon>
        <taxon>Eutheria</taxon>
        <taxon>Laurasiatheria</taxon>
        <taxon>Artiodactyla</taxon>
        <taxon>Tylopoda</taxon>
        <taxon>Camelidae</taxon>
        <taxon>Camelus</taxon>
    </lineage>
</organism>
<accession>A0A5N4CGM3</accession>
<evidence type="ECO:0000256" key="1">
    <source>
        <dbReference type="SAM" id="MobiDB-lite"/>
    </source>
</evidence>
<feature type="region of interest" description="Disordered" evidence="1">
    <location>
        <begin position="36"/>
        <end position="100"/>
    </location>
</feature>
<evidence type="ECO:0000313" key="3">
    <source>
        <dbReference type="Proteomes" id="UP000299084"/>
    </source>
</evidence>